<dbReference type="PANTHER" id="PTHR45947">
    <property type="entry name" value="SULFOQUINOVOSYL TRANSFERASE SQD2"/>
    <property type="match status" value="1"/>
</dbReference>
<dbReference type="Gene3D" id="3.40.50.2000">
    <property type="entry name" value="Glycogen Phosphorylase B"/>
    <property type="match status" value="2"/>
</dbReference>
<dbReference type="InterPro" id="IPR028098">
    <property type="entry name" value="Glyco_trans_4-like_N"/>
</dbReference>
<dbReference type="Pfam" id="PF00534">
    <property type="entry name" value="Glycos_transf_1"/>
    <property type="match status" value="1"/>
</dbReference>
<feature type="domain" description="Glycosyl transferase family 1" evidence="1">
    <location>
        <begin position="211"/>
        <end position="359"/>
    </location>
</feature>
<reference evidence="3 4" key="1">
    <citation type="submission" date="2019-09" db="EMBL/GenBank/DDBJ databases">
        <authorList>
            <person name="Cremers G."/>
        </authorList>
    </citation>
    <scope>NUCLEOTIDE SEQUENCE [LARGE SCALE GENOMIC DNA]</scope>
    <source>
        <strain evidence="3">4A</strain>
    </source>
</reference>
<evidence type="ECO:0000313" key="3">
    <source>
        <dbReference type="EMBL" id="VVM06273.1"/>
    </source>
</evidence>
<accession>A0A5E6MEL8</accession>
<sequence>MEWSRSAKRRKGTPLKICDVTQFYSPRSGGVRRYLGEKQEYVRDRTEDEHYLIVPGEQTSYRSEGRTHVLAIASPKVDRTSRYRILCNVSLVRSMLRDIRPDVIESGDPYHLAWTALRGASELGIPAVSFYHSHFPDAYLRTACRFGGPFIEELVLASARRYIVRLYSRFRYTFVPSITLRKLLNGWGLTNTIPIRLGVDAETFCPGPVDRAWREELAIPEQAFLLLYVGRLAREKNISVLLHAFRVLRASRRLDYRLLVVGDGPLRKQVQRLQAETDAVIWRPYIEKKVELRRCYRAADLFVHPGVVETFGLVAVESQACGCPVIGIRGTNMDDHIHAGLDLWARSNSAEELARAIDESTDKDLPQIGLCASKRTREIYHWPNVFAELWRYYRSAIGGTNPPDLSAALPLEGAREG</sequence>
<dbReference type="SUPFAM" id="SSF53756">
    <property type="entry name" value="UDP-Glycosyltransferase/glycogen phosphorylase"/>
    <property type="match status" value="1"/>
</dbReference>
<keyword evidence="3" id="KW-0808">Transferase</keyword>
<evidence type="ECO:0000259" key="2">
    <source>
        <dbReference type="Pfam" id="PF13439"/>
    </source>
</evidence>
<name>A0A5E6MEL8_9BACT</name>
<dbReference type="AlphaFoldDB" id="A0A5E6MEL8"/>
<dbReference type="Pfam" id="PF13439">
    <property type="entry name" value="Glyco_transf_4"/>
    <property type="match status" value="1"/>
</dbReference>
<dbReference type="Proteomes" id="UP000334923">
    <property type="component" value="Unassembled WGS sequence"/>
</dbReference>
<dbReference type="InterPro" id="IPR050194">
    <property type="entry name" value="Glycosyltransferase_grp1"/>
</dbReference>
<keyword evidence="4" id="KW-1185">Reference proteome</keyword>
<evidence type="ECO:0000313" key="4">
    <source>
        <dbReference type="Proteomes" id="UP000334923"/>
    </source>
</evidence>
<gene>
    <name evidence="3" type="primary">pimC</name>
    <name evidence="3" type="ORF">MAMT_01095</name>
</gene>
<dbReference type="GO" id="GO:0016757">
    <property type="term" value="F:glycosyltransferase activity"/>
    <property type="evidence" value="ECO:0007669"/>
    <property type="project" value="UniProtKB-KW"/>
</dbReference>
<dbReference type="PANTHER" id="PTHR45947:SF3">
    <property type="entry name" value="SULFOQUINOVOSYL TRANSFERASE SQD2"/>
    <property type="match status" value="1"/>
</dbReference>
<organism evidence="3 4">
    <name type="scientific">Methylacidimicrobium tartarophylax</name>
    <dbReference type="NCBI Taxonomy" id="1041768"/>
    <lineage>
        <taxon>Bacteria</taxon>
        <taxon>Pseudomonadati</taxon>
        <taxon>Verrucomicrobiota</taxon>
        <taxon>Methylacidimicrobium</taxon>
    </lineage>
</organism>
<proteinExistence type="predicted"/>
<evidence type="ECO:0000259" key="1">
    <source>
        <dbReference type="Pfam" id="PF00534"/>
    </source>
</evidence>
<dbReference type="InterPro" id="IPR001296">
    <property type="entry name" value="Glyco_trans_1"/>
</dbReference>
<keyword evidence="3" id="KW-0328">Glycosyltransferase</keyword>
<feature type="domain" description="Glycosyltransferase subfamily 4-like N-terminal" evidence="2">
    <location>
        <begin position="29"/>
        <end position="202"/>
    </location>
</feature>
<protein>
    <submittedName>
        <fullName evidence="3">Alpha-1,6-mannosyltransferase</fullName>
    </submittedName>
</protein>
<dbReference type="EMBL" id="CABFVA020000065">
    <property type="protein sequence ID" value="VVM06273.1"/>
    <property type="molecule type" value="Genomic_DNA"/>
</dbReference>